<feature type="transmembrane region" description="Helical" evidence="3">
    <location>
        <begin position="35"/>
        <end position="59"/>
    </location>
</feature>
<dbReference type="EMBL" id="QPJW01000001">
    <property type="protein sequence ID" value="RCX22801.1"/>
    <property type="molecule type" value="Genomic_DNA"/>
</dbReference>
<feature type="region of interest" description="Disordered" evidence="2">
    <location>
        <begin position="337"/>
        <end position="359"/>
    </location>
</feature>
<keyword evidence="6" id="KW-1185">Reference proteome</keyword>
<organism evidence="5 6">
    <name type="scientific">Fontibacillus phaseoli</name>
    <dbReference type="NCBI Taxonomy" id="1416533"/>
    <lineage>
        <taxon>Bacteria</taxon>
        <taxon>Bacillati</taxon>
        <taxon>Bacillota</taxon>
        <taxon>Bacilli</taxon>
        <taxon>Bacillales</taxon>
        <taxon>Paenibacillaceae</taxon>
        <taxon>Fontibacillus</taxon>
    </lineage>
</organism>
<dbReference type="InterPro" id="IPR050922">
    <property type="entry name" value="LytR/CpsA/Psr_CW_biosynth"/>
</dbReference>
<proteinExistence type="inferred from homology"/>
<protein>
    <submittedName>
        <fullName evidence="5">LytR family transcriptional attenuator</fullName>
    </submittedName>
</protein>
<keyword evidence="3" id="KW-0472">Membrane</keyword>
<dbReference type="Gene3D" id="3.40.630.190">
    <property type="entry name" value="LCP protein"/>
    <property type="match status" value="1"/>
</dbReference>
<reference evidence="5 6" key="1">
    <citation type="submission" date="2018-07" db="EMBL/GenBank/DDBJ databases">
        <title>Genomic Encyclopedia of Type Strains, Phase III (KMG-III): the genomes of soil and plant-associated and newly described type strains.</title>
        <authorList>
            <person name="Whitman W."/>
        </authorList>
    </citation>
    <scope>NUCLEOTIDE SEQUENCE [LARGE SCALE GENOMIC DNA]</scope>
    <source>
        <strain evidence="5 6">CECT 8333</strain>
    </source>
</reference>
<evidence type="ECO:0000313" key="5">
    <source>
        <dbReference type="EMBL" id="RCX22801.1"/>
    </source>
</evidence>
<gene>
    <name evidence="5" type="ORF">DFP94_101386</name>
</gene>
<comment type="caution">
    <text evidence="5">The sequence shown here is derived from an EMBL/GenBank/DDBJ whole genome shotgun (WGS) entry which is preliminary data.</text>
</comment>
<dbReference type="Proteomes" id="UP000253090">
    <property type="component" value="Unassembled WGS sequence"/>
</dbReference>
<sequence length="359" mass="39379">MSSNRSGLPPRGKNQGVAPKGKSSKKRKKSGAKTFLKVLLSIIILAVVGVGAYVGFLWLTVDKVIDDTGTSANVAPEKSAKTKPLTMLLLGTDYRPETGTHLSDVMMVISMNPDTKSATVVSLPRDTRFEMDGYKTNKLNAFYPKFLAAEKKSGNSAEQEMKTMMGKYFGLTIDYVTVLNFQGFRDIVDSLGGVDVNVDANMCYRDTADGTDINLIAGPQHLNGEDALGYVRYRKTNCKPKTKASDDFDRNRRQNEVLHALIDQAKSLNGVLGAGKVIESVGKNMETDLESKQMKNIISAYWNISKENVDFVPVTGEWKNPYVYLNDNELEQAKQALKNELAGTKAPPQTDESSVQAGN</sequence>
<evidence type="ECO:0000313" key="6">
    <source>
        <dbReference type="Proteomes" id="UP000253090"/>
    </source>
</evidence>
<dbReference type="OrthoDB" id="27330at2"/>
<feature type="domain" description="Cell envelope-related transcriptional attenuator" evidence="4">
    <location>
        <begin position="103"/>
        <end position="266"/>
    </location>
</feature>
<dbReference type="PANTHER" id="PTHR33392:SF6">
    <property type="entry name" value="POLYISOPRENYL-TEICHOIC ACID--PEPTIDOGLYCAN TEICHOIC ACID TRANSFERASE TAGU"/>
    <property type="match status" value="1"/>
</dbReference>
<dbReference type="PANTHER" id="PTHR33392">
    <property type="entry name" value="POLYISOPRENYL-TEICHOIC ACID--PEPTIDOGLYCAN TEICHOIC ACID TRANSFERASE TAGU"/>
    <property type="match status" value="1"/>
</dbReference>
<name>A0A369BN26_9BACL</name>
<feature type="compositionally biased region" description="Polar residues" evidence="2">
    <location>
        <begin position="350"/>
        <end position="359"/>
    </location>
</feature>
<accession>A0A369BN26</accession>
<evidence type="ECO:0000256" key="1">
    <source>
        <dbReference type="ARBA" id="ARBA00006068"/>
    </source>
</evidence>
<dbReference type="AlphaFoldDB" id="A0A369BN26"/>
<dbReference type="InterPro" id="IPR004474">
    <property type="entry name" value="LytR_CpsA_psr"/>
</dbReference>
<evidence type="ECO:0000256" key="2">
    <source>
        <dbReference type="SAM" id="MobiDB-lite"/>
    </source>
</evidence>
<feature type="region of interest" description="Disordered" evidence="2">
    <location>
        <begin position="1"/>
        <end position="29"/>
    </location>
</feature>
<keyword evidence="3" id="KW-0812">Transmembrane</keyword>
<keyword evidence="3" id="KW-1133">Transmembrane helix</keyword>
<dbReference type="Pfam" id="PF03816">
    <property type="entry name" value="LytR_cpsA_psr"/>
    <property type="match status" value="1"/>
</dbReference>
<evidence type="ECO:0000256" key="3">
    <source>
        <dbReference type="SAM" id="Phobius"/>
    </source>
</evidence>
<evidence type="ECO:0000259" key="4">
    <source>
        <dbReference type="Pfam" id="PF03816"/>
    </source>
</evidence>
<comment type="similarity">
    <text evidence="1">Belongs to the LytR/CpsA/Psr (LCP) family.</text>
</comment>
<dbReference type="NCBIfam" id="TIGR00350">
    <property type="entry name" value="lytR_cpsA_psr"/>
    <property type="match status" value="1"/>
</dbReference>
<dbReference type="RefSeq" id="WP_114494754.1">
    <property type="nucleotide sequence ID" value="NZ_QPJW01000001.1"/>
</dbReference>